<keyword evidence="2" id="KW-0812">Transmembrane</keyword>
<proteinExistence type="predicted"/>
<evidence type="ECO:0000313" key="5">
    <source>
        <dbReference type="RefSeq" id="XP_006875226.1"/>
    </source>
</evidence>
<evidence type="ECO:0000256" key="2">
    <source>
        <dbReference type="SAM" id="Phobius"/>
    </source>
</evidence>
<dbReference type="SUPFAM" id="SSF48726">
    <property type="entry name" value="Immunoglobulin"/>
    <property type="match status" value="1"/>
</dbReference>
<dbReference type="PANTHER" id="PTHR36859:SF1">
    <property type="entry name" value="PROTEIN HIDE1"/>
    <property type="match status" value="1"/>
</dbReference>
<dbReference type="AlphaFoldDB" id="A0A9B0U1D9"/>
<dbReference type="InterPro" id="IPR041066">
    <property type="entry name" value="C19orf38_Ig"/>
</dbReference>
<dbReference type="InterPro" id="IPR040438">
    <property type="entry name" value="HIDE1"/>
</dbReference>
<evidence type="ECO:0000256" key="1">
    <source>
        <dbReference type="SAM" id="MobiDB-lite"/>
    </source>
</evidence>
<protein>
    <submittedName>
        <fullName evidence="5">Protein HIDE1</fullName>
    </submittedName>
</protein>
<evidence type="ECO:0000259" key="3">
    <source>
        <dbReference type="Pfam" id="PF17737"/>
    </source>
</evidence>
<evidence type="ECO:0000313" key="4">
    <source>
        <dbReference type="Proteomes" id="UP000504623"/>
    </source>
</evidence>
<dbReference type="PANTHER" id="PTHR36859">
    <property type="entry name" value="PROTEIN HIDE1"/>
    <property type="match status" value="1"/>
</dbReference>
<dbReference type="Gene3D" id="2.60.40.10">
    <property type="entry name" value="Immunoglobulins"/>
    <property type="match status" value="1"/>
</dbReference>
<sequence>MPWTILLFAAGSLAIPAPSILLVPPHPSSQEDPIYIMCMASRDFPGANFTLYHGGQVVQILQAPANQVGVMFNLSGGGSSNEGQGGTFRCQYGVIGEHSQAQLSDLSEPVHVTFPVPTWILALSLSLAGALLLLVVLVAVVMVIRKVKVTNLQKKRERESCWAQINFATTDMSFDNSLFAISMKNTSEEDMATLDAHSGSTVASGISGPRKRPTSTSSSPELPEFSTFRSPL</sequence>
<gene>
    <name evidence="5" type="primary">LOC102838684</name>
</gene>
<feature type="domain" description="C19orf38 Ig" evidence="3">
    <location>
        <begin position="22"/>
        <end position="114"/>
    </location>
</feature>
<dbReference type="Proteomes" id="UP000504623">
    <property type="component" value="Unplaced"/>
</dbReference>
<feature type="compositionally biased region" description="Low complexity" evidence="1">
    <location>
        <begin position="214"/>
        <end position="232"/>
    </location>
</feature>
<name>A0A9B0U1D9_CHRAS</name>
<keyword evidence="4" id="KW-1185">Reference proteome</keyword>
<keyword evidence="2" id="KW-1133">Transmembrane helix</keyword>
<dbReference type="InterPro" id="IPR013783">
    <property type="entry name" value="Ig-like_fold"/>
</dbReference>
<dbReference type="GeneID" id="102838684"/>
<organism evidence="4 5">
    <name type="scientific">Chrysochloris asiatica</name>
    <name type="common">Cape golden mole</name>
    <dbReference type="NCBI Taxonomy" id="185453"/>
    <lineage>
        <taxon>Eukaryota</taxon>
        <taxon>Metazoa</taxon>
        <taxon>Chordata</taxon>
        <taxon>Craniata</taxon>
        <taxon>Vertebrata</taxon>
        <taxon>Euteleostomi</taxon>
        <taxon>Mammalia</taxon>
        <taxon>Eutheria</taxon>
        <taxon>Afrotheria</taxon>
        <taxon>Chrysochloridae</taxon>
        <taxon>Chrysochlorinae</taxon>
        <taxon>Chrysochloris</taxon>
    </lineage>
</organism>
<feature type="region of interest" description="Disordered" evidence="1">
    <location>
        <begin position="198"/>
        <end position="232"/>
    </location>
</feature>
<accession>A0A9B0U1D9</accession>
<feature type="transmembrane region" description="Helical" evidence="2">
    <location>
        <begin position="119"/>
        <end position="144"/>
    </location>
</feature>
<dbReference type="Pfam" id="PF17737">
    <property type="entry name" value="Ig_C19orf38"/>
    <property type="match status" value="1"/>
</dbReference>
<reference evidence="5" key="1">
    <citation type="submission" date="2025-08" db="UniProtKB">
        <authorList>
            <consortium name="RefSeq"/>
        </authorList>
    </citation>
    <scope>IDENTIFICATION</scope>
    <source>
        <tissue evidence="5">Spleen</tissue>
    </source>
</reference>
<dbReference type="InterPro" id="IPR036179">
    <property type="entry name" value="Ig-like_dom_sf"/>
</dbReference>
<keyword evidence="2" id="KW-0472">Membrane</keyword>
<dbReference type="RefSeq" id="XP_006875226.1">
    <property type="nucleotide sequence ID" value="XM_006875164.1"/>
</dbReference>
<dbReference type="OrthoDB" id="9219586at2759"/>